<dbReference type="SMART" id="SM00267">
    <property type="entry name" value="GGDEF"/>
    <property type="match status" value="1"/>
</dbReference>
<feature type="transmembrane region" description="Helical" evidence="1">
    <location>
        <begin position="76"/>
        <end position="93"/>
    </location>
</feature>
<evidence type="ECO:0000313" key="3">
    <source>
        <dbReference type="EMBL" id="AYQ75184.1"/>
    </source>
</evidence>
<dbReference type="PANTHER" id="PTHR45138">
    <property type="entry name" value="REGULATORY COMPONENTS OF SENSORY TRANSDUCTION SYSTEM"/>
    <property type="match status" value="1"/>
</dbReference>
<feature type="transmembrane region" description="Helical" evidence="1">
    <location>
        <begin position="47"/>
        <end position="69"/>
    </location>
</feature>
<dbReference type="InterPro" id="IPR000160">
    <property type="entry name" value="GGDEF_dom"/>
</dbReference>
<evidence type="ECO:0000313" key="4">
    <source>
        <dbReference type="Proteomes" id="UP000269097"/>
    </source>
</evidence>
<dbReference type="GO" id="GO:1902201">
    <property type="term" value="P:negative regulation of bacterial-type flagellum-dependent cell motility"/>
    <property type="evidence" value="ECO:0007669"/>
    <property type="project" value="TreeGrafter"/>
</dbReference>
<dbReference type="Pfam" id="PF00990">
    <property type="entry name" value="GGDEF"/>
    <property type="match status" value="1"/>
</dbReference>
<protein>
    <submittedName>
        <fullName evidence="3">GGDEF domain-containing protein</fullName>
    </submittedName>
</protein>
<gene>
    <name evidence="3" type="ORF">EAV92_23120</name>
</gene>
<evidence type="ECO:0000256" key="1">
    <source>
        <dbReference type="SAM" id="Phobius"/>
    </source>
</evidence>
<proteinExistence type="predicted"/>
<dbReference type="InterPro" id="IPR029787">
    <property type="entry name" value="Nucleotide_cyclase"/>
</dbReference>
<dbReference type="GO" id="GO:0005886">
    <property type="term" value="C:plasma membrane"/>
    <property type="evidence" value="ECO:0007669"/>
    <property type="project" value="TreeGrafter"/>
</dbReference>
<dbReference type="GO" id="GO:0043709">
    <property type="term" value="P:cell adhesion involved in single-species biofilm formation"/>
    <property type="evidence" value="ECO:0007669"/>
    <property type="project" value="TreeGrafter"/>
</dbReference>
<evidence type="ECO:0000259" key="2">
    <source>
        <dbReference type="PROSITE" id="PS50887"/>
    </source>
</evidence>
<feature type="domain" description="GGDEF" evidence="2">
    <location>
        <begin position="232"/>
        <end position="362"/>
    </location>
</feature>
<feature type="transmembrane region" description="Helical" evidence="1">
    <location>
        <begin position="124"/>
        <end position="141"/>
    </location>
</feature>
<feature type="transmembrane region" description="Helical" evidence="1">
    <location>
        <begin position="153"/>
        <end position="171"/>
    </location>
</feature>
<dbReference type="NCBIfam" id="TIGR00254">
    <property type="entry name" value="GGDEF"/>
    <property type="match status" value="1"/>
</dbReference>
<reference evidence="3 4" key="1">
    <citation type="submission" date="2018-10" db="EMBL/GenBank/DDBJ databases">
        <title>Genome Sequence of Cohnella sp.</title>
        <authorList>
            <person name="Srinivasan S."/>
            <person name="Kim M.K."/>
        </authorList>
    </citation>
    <scope>NUCLEOTIDE SEQUENCE [LARGE SCALE GENOMIC DNA]</scope>
    <source>
        <strain evidence="3 4">18JY8-7</strain>
    </source>
</reference>
<dbReference type="InterPro" id="IPR043128">
    <property type="entry name" value="Rev_trsase/Diguanyl_cyclase"/>
</dbReference>
<dbReference type="SUPFAM" id="SSF55073">
    <property type="entry name" value="Nucleotide cyclase"/>
    <property type="match status" value="1"/>
</dbReference>
<dbReference type="Proteomes" id="UP000269097">
    <property type="component" value="Chromosome"/>
</dbReference>
<sequence length="362" mass="40904">MTEHLTRQESKWAGRVWFSYWCIIGVHFLAQLMSFLFLPYEASALEFYSIILIGPTLAMSAALFAAWIVRRLVPRLSIYSLLIAGSLISVTLVRLNTDIRIISALLLLPILASVIFYRIRLTLFASFLQFAAFILLCLRYPVYRNYLSDFDLVATPCFLAMCTWVAIVIMIRGRELREELYVTLKAKQELMAQYAAMRRQSQIDALTGLYNQASFHEHFELAWEYGRQHPESGFYLALIDIDNFKSVNDTYGHRAGDAILSRVSGLIRELVPENAIASRYGGEEFAILLLGARYEEAVGTMEAIRERAAGIRHEDLGGQAVTLSAGLAAYEPAIGKEELFERADARLYQAKRSGKNKLVTAT</sequence>
<keyword evidence="1" id="KW-0812">Transmembrane</keyword>
<feature type="transmembrane region" description="Helical" evidence="1">
    <location>
        <begin position="99"/>
        <end position="117"/>
    </location>
</feature>
<dbReference type="FunFam" id="3.30.70.270:FF:000001">
    <property type="entry name" value="Diguanylate cyclase domain protein"/>
    <property type="match status" value="1"/>
</dbReference>
<dbReference type="EMBL" id="CP033433">
    <property type="protein sequence ID" value="AYQ75184.1"/>
    <property type="molecule type" value="Genomic_DNA"/>
</dbReference>
<dbReference type="GO" id="GO:0052621">
    <property type="term" value="F:diguanylate cyclase activity"/>
    <property type="evidence" value="ECO:0007669"/>
    <property type="project" value="TreeGrafter"/>
</dbReference>
<dbReference type="KEGG" id="coh:EAV92_23120"/>
<keyword evidence="1" id="KW-1133">Transmembrane helix</keyword>
<dbReference type="PROSITE" id="PS50887">
    <property type="entry name" value="GGDEF"/>
    <property type="match status" value="1"/>
</dbReference>
<keyword evidence="4" id="KW-1185">Reference proteome</keyword>
<feature type="transmembrane region" description="Helical" evidence="1">
    <location>
        <begin position="12"/>
        <end position="35"/>
    </location>
</feature>
<keyword evidence="1" id="KW-0472">Membrane</keyword>
<organism evidence="3 4">
    <name type="scientific">Cohnella candidum</name>
    <dbReference type="NCBI Taxonomy" id="2674991"/>
    <lineage>
        <taxon>Bacteria</taxon>
        <taxon>Bacillati</taxon>
        <taxon>Bacillota</taxon>
        <taxon>Bacilli</taxon>
        <taxon>Bacillales</taxon>
        <taxon>Paenibacillaceae</taxon>
        <taxon>Cohnella</taxon>
    </lineage>
</organism>
<accession>A0A3G3K3S9</accession>
<dbReference type="CDD" id="cd01949">
    <property type="entry name" value="GGDEF"/>
    <property type="match status" value="1"/>
</dbReference>
<dbReference type="AlphaFoldDB" id="A0A3G3K3S9"/>
<dbReference type="PANTHER" id="PTHR45138:SF24">
    <property type="entry name" value="DIGUANYLATE CYCLASE DGCC-RELATED"/>
    <property type="match status" value="1"/>
</dbReference>
<name>A0A3G3K3S9_9BACL</name>
<dbReference type="InterPro" id="IPR050469">
    <property type="entry name" value="Diguanylate_Cyclase"/>
</dbReference>
<dbReference type="Gene3D" id="3.30.70.270">
    <property type="match status" value="1"/>
</dbReference>
<dbReference type="RefSeq" id="WP_123043264.1">
    <property type="nucleotide sequence ID" value="NZ_CP033433.1"/>
</dbReference>